<dbReference type="InterPro" id="IPR037671">
    <property type="entry name" value="PIGN_N"/>
</dbReference>
<evidence type="ECO:0000256" key="4">
    <source>
        <dbReference type="ARBA" id="ARBA00020831"/>
    </source>
</evidence>
<dbReference type="Pfam" id="PF01663">
    <property type="entry name" value="Phosphodiest"/>
    <property type="match status" value="1"/>
</dbReference>
<dbReference type="CDD" id="cd16020">
    <property type="entry name" value="GPI_EPT_1"/>
    <property type="match status" value="1"/>
</dbReference>
<evidence type="ECO:0000256" key="2">
    <source>
        <dbReference type="ARBA" id="ARBA00004687"/>
    </source>
</evidence>
<accession>A0A183ICV5</accession>
<evidence type="ECO:0000313" key="14">
    <source>
        <dbReference type="WBParaSite" id="SBAD_0000151101-mRNA-1"/>
    </source>
</evidence>
<dbReference type="Pfam" id="PF04987">
    <property type="entry name" value="PigN"/>
    <property type="match status" value="2"/>
</dbReference>
<evidence type="ECO:0000256" key="6">
    <source>
        <dbReference type="ARBA" id="ARBA00022679"/>
    </source>
</evidence>
<feature type="transmembrane region" description="Helical" evidence="12">
    <location>
        <begin position="572"/>
        <end position="594"/>
    </location>
</feature>
<evidence type="ECO:0000256" key="3">
    <source>
        <dbReference type="ARBA" id="ARBA00008400"/>
    </source>
</evidence>
<feature type="transmembrane region" description="Helical" evidence="12">
    <location>
        <begin position="861"/>
        <end position="889"/>
    </location>
</feature>
<evidence type="ECO:0000256" key="10">
    <source>
        <dbReference type="ARBA" id="ARBA00023136"/>
    </source>
</evidence>
<dbReference type="WBParaSite" id="SBAD_0000151101-mRNA-1">
    <property type="protein sequence ID" value="SBAD_0000151101-mRNA-1"/>
    <property type="gene ID" value="SBAD_0000151101"/>
</dbReference>
<dbReference type="PANTHER" id="PTHR12250">
    <property type="entry name" value="PHOSPHATIDYLINOSITOL GLYCAN, CLASS N"/>
    <property type="match status" value="1"/>
</dbReference>
<evidence type="ECO:0000256" key="11">
    <source>
        <dbReference type="ARBA" id="ARBA00023180"/>
    </source>
</evidence>
<dbReference type="SUPFAM" id="SSF53649">
    <property type="entry name" value="Alkaline phosphatase-like"/>
    <property type="match status" value="1"/>
</dbReference>
<evidence type="ECO:0000256" key="1">
    <source>
        <dbReference type="ARBA" id="ARBA00004477"/>
    </source>
</evidence>
<dbReference type="UniPathway" id="UPA00196"/>
<keyword evidence="8 12" id="KW-0256">Endoplasmic reticulum</keyword>
<comment type="similarity">
    <text evidence="3 12">Belongs to the PIGG/PIGN/PIGO family. PIGN subfamily.</text>
</comment>
<keyword evidence="11" id="KW-0325">Glycoprotein</keyword>
<feature type="transmembrane region" description="Helical" evidence="12">
    <location>
        <begin position="600"/>
        <end position="621"/>
    </location>
</feature>
<dbReference type="InterPro" id="IPR002591">
    <property type="entry name" value="Phosphodiest/P_Trfase"/>
</dbReference>
<dbReference type="GO" id="GO:0051377">
    <property type="term" value="F:mannose-ethanolamine phosphotransferase activity"/>
    <property type="evidence" value="ECO:0007669"/>
    <property type="project" value="UniProtKB-UniRule"/>
</dbReference>
<feature type="transmembrane region" description="Helical" evidence="12">
    <location>
        <begin position="657"/>
        <end position="673"/>
    </location>
</feature>
<dbReference type="PANTHER" id="PTHR12250:SF0">
    <property type="entry name" value="GPI ETHANOLAMINE PHOSPHATE TRANSFERASE 1"/>
    <property type="match status" value="1"/>
</dbReference>
<feature type="transmembrane region" description="Helical" evidence="12">
    <location>
        <begin position="633"/>
        <end position="651"/>
    </location>
</feature>
<feature type="transmembrane region" description="Helical" evidence="12">
    <location>
        <begin position="896"/>
        <end position="915"/>
    </location>
</feature>
<keyword evidence="10 12" id="KW-0472">Membrane</keyword>
<dbReference type="GO" id="GO:0006506">
    <property type="term" value="P:GPI anchor biosynthetic process"/>
    <property type="evidence" value="ECO:0007669"/>
    <property type="project" value="UniProtKB-UniPathway"/>
</dbReference>
<keyword evidence="5 12" id="KW-0337">GPI-anchor biosynthesis</keyword>
<evidence type="ECO:0000256" key="8">
    <source>
        <dbReference type="ARBA" id="ARBA00022824"/>
    </source>
</evidence>
<organism evidence="14">
    <name type="scientific">Soboliphyme baturini</name>
    <dbReference type="NCBI Taxonomy" id="241478"/>
    <lineage>
        <taxon>Eukaryota</taxon>
        <taxon>Metazoa</taxon>
        <taxon>Ecdysozoa</taxon>
        <taxon>Nematoda</taxon>
        <taxon>Enoplea</taxon>
        <taxon>Dorylaimia</taxon>
        <taxon>Dioctophymatida</taxon>
        <taxon>Dioctophymatoidea</taxon>
        <taxon>Soboliphymatidae</taxon>
        <taxon>Soboliphyme</taxon>
    </lineage>
</organism>
<dbReference type="EC" id="2.-.-.-" evidence="12"/>
<keyword evidence="6 12" id="KW-0808">Transferase</keyword>
<evidence type="ECO:0000259" key="13">
    <source>
        <dbReference type="Pfam" id="PF04987"/>
    </source>
</evidence>
<feature type="transmembrane region" description="Helical" evidence="12">
    <location>
        <begin position="540"/>
        <end position="560"/>
    </location>
</feature>
<feature type="transmembrane region" description="Helical" evidence="12">
    <location>
        <begin position="724"/>
        <end position="741"/>
    </location>
</feature>
<sequence length="979" mass="111425">MTIDYQLLRDNDQPLDDKQQKKSSSVFIDPFLRLLSSRNSQCAPKGGDSFRSMNLELHRRIVRQYGFVVLGIVTHLVLLTAVFEIYYQSPIVSGMTPHGNSSYAPASRLFLFVADGLRAESFFAPDTNGSCRTPFLRQVLQRPYYLVKMAASGSWGVSHTRMPTESRPGHVAMISGFYEDVSAVTKGWKENPVQFDSVFNESRFTWAWGSPDILPMFAKGASRSHVFTFSYSHRQQDFATNGSVLDSWVFDRVQEFLTNSSADEVLTEQLHQNQVVFFLHLLGIDTVGHGFKPHSAEYLNNIAFLDDRIAKLYKMVESYFSDGRTAYLFTSDHGMTDWGSHGAGDDHETMTPIVAWGAGISQMRSENGQLWNVTKSDRADINQASYGRARRQLIFWSSTVKKRSHFVNLLRSYCCSLHRVDIAPLMAALIGVNFPLNSVGSLPVRYVNASVKQKAMMSCSNFYQVLEQFKMKKSMKRATSFKMFFSEFNKLTSRKLDLLLSQIRSLFQQKRFSIAGKICLDWIPIAIEGVMFYHQYERPFFSSCICCCFLLWQCCVFIFLSNRTQSRETATLPSGCPAWYYALGTVFIVLMWLQSFPLMHYVYSLLPYWLLGIVLTDVGNWRRFLVYVNHFRTVNRLSLLAAGLCLMYLEVMVISFFSRWVLTVGLLMMVLWLMPNAQVTARLKVAWVGLCAVNSLFTFLPAIGTTRSYDLVVSCLDDRRPTPSLVRAGSWVILVASGLIPTFSGTTLIPRLFLIALSLFLPFSLMSVNYEPMFYVAYALLLFVWLCIERELDGQSTPLDMVSLTDCKKVHDQHFTFSQMRRAAFYVFFLLLGFFGTGNLASINSFDPSSFLIFISVFNPFVMAALVLVKVMIPVLLATCALCGLHAVVVCDIEMIYWLIVGISDFLTLHFFFLLRDSGSWLDIGISISHFLMSMVIILIFILKFEEQATHPVHLRWTKDNKDKLKNNDGSRIKNTAKS</sequence>
<keyword evidence="9 12" id="KW-1133">Transmembrane helix</keyword>
<name>A0A183ICV5_9BILA</name>
<feature type="domain" description="GPI ethanolamine phosphate transferase 1 C-terminal" evidence="13">
    <location>
        <begin position="528"/>
        <end position="712"/>
    </location>
</feature>
<feature type="transmembrane region" description="Helical" evidence="12">
    <location>
        <begin position="823"/>
        <end position="841"/>
    </location>
</feature>
<evidence type="ECO:0000256" key="12">
    <source>
        <dbReference type="RuleBase" id="RU367138"/>
    </source>
</evidence>
<feature type="transmembrane region" description="Helical" evidence="12">
    <location>
        <begin position="65"/>
        <end position="87"/>
    </location>
</feature>
<feature type="transmembrane region" description="Helical" evidence="12">
    <location>
        <begin position="921"/>
        <end position="943"/>
    </location>
</feature>
<comment type="function">
    <text evidence="12">Ethanolamine phosphate transferase involved in glycosylphosphatidylinositol-anchor biosynthesis. Transfers ethanolamine phosphate to the first alpha-1,4-linked mannose of the glycosylphosphatidylinositol precursor of GPI-anchor.</text>
</comment>
<evidence type="ECO:0000256" key="9">
    <source>
        <dbReference type="ARBA" id="ARBA00022989"/>
    </source>
</evidence>
<reference evidence="14" key="1">
    <citation type="submission" date="2016-06" db="UniProtKB">
        <authorList>
            <consortium name="WormBaseParasite"/>
        </authorList>
    </citation>
    <scope>IDENTIFICATION</scope>
</reference>
<feature type="transmembrane region" description="Helical" evidence="12">
    <location>
        <begin position="772"/>
        <end position="788"/>
    </location>
</feature>
<dbReference type="InterPro" id="IPR007070">
    <property type="entry name" value="GPI_EtnP_transferase_1"/>
</dbReference>
<dbReference type="InterPro" id="IPR017850">
    <property type="entry name" value="Alkaline_phosphatase_core_sf"/>
</dbReference>
<feature type="domain" description="GPI ethanolamine phosphate transferase 1 C-terminal" evidence="13">
    <location>
        <begin position="713"/>
        <end position="920"/>
    </location>
</feature>
<comment type="subcellular location">
    <subcellularLocation>
        <location evidence="1 12">Endoplasmic reticulum membrane</location>
        <topology evidence="1 12">Multi-pass membrane protein</topology>
    </subcellularLocation>
</comment>
<evidence type="ECO:0000256" key="5">
    <source>
        <dbReference type="ARBA" id="ARBA00022502"/>
    </source>
</evidence>
<dbReference type="AlphaFoldDB" id="A0A183ICV5"/>
<dbReference type="InterPro" id="IPR017852">
    <property type="entry name" value="GPI_EtnP_transferase_1_C"/>
</dbReference>
<dbReference type="Gene3D" id="3.40.720.10">
    <property type="entry name" value="Alkaline Phosphatase, subunit A"/>
    <property type="match status" value="1"/>
</dbReference>
<comment type="pathway">
    <text evidence="2 12">Glycolipid biosynthesis; glycosylphosphatidylinositol-anchor biosynthesis.</text>
</comment>
<dbReference type="GO" id="GO:0005789">
    <property type="term" value="C:endoplasmic reticulum membrane"/>
    <property type="evidence" value="ECO:0007669"/>
    <property type="project" value="UniProtKB-SubCell"/>
</dbReference>
<proteinExistence type="inferred from homology"/>
<protein>
    <recommendedName>
        <fullName evidence="4 12">GPI ethanolamine phosphate transferase 1</fullName>
        <ecNumber evidence="12">2.-.-.-</ecNumber>
    </recommendedName>
</protein>
<keyword evidence="7 12" id="KW-0812">Transmembrane</keyword>
<dbReference type="FunFam" id="3.40.720.10:FF:000015">
    <property type="entry name" value="GPI ethanolamine phosphate transferase 1"/>
    <property type="match status" value="1"/>
</dbReference>
<evidence type="ECO:0000256" key="7">
    <source>
        <dbReference type="ARBA" id="ARBA00022692"/>
    </source>
</evidence>